<keyword evidence="2" id="KW-0378">Hydrolase</keyword>
<protein>
    <submittedName>
        <fullName evidence="3">Non-canonical purine NTP pyrophosphatase</fullName>
    </submittedName>
</protein>
<evidence type="ECO:0000256" key="1">
    <source>
        <dbReference type="ARBA" id="ARBA00008023"/>
    </source>
</evidence>
<evidence type="ECO:0000313" key="4">
    <source>
        <dbReference type="Proteomes" id="UP000290365"/>
    </source>
</evidence>
<gene>
    <name evidence="3" type="ORF">EPA93_15840</name>
</gene>
<accession>A0A4P6JQ04</accession>
<reference evidence="3 4" key="1">
    <citation type="submission" date="2019-01" db="EMBL/GenBank/DDBJ databases">
        <title>Ktedonosporobacter rubrisoli SCAWS-G2.</title>
        <authorList>
            <person name="Huang Y."/>
            <person name="Yan B."/>
        </authorList>
    </citation>
    <scope>NUCLEOTIDE SEQUENCE [LARGE SCALE GENOMIC DNA]</scope>
    <source>
        <strain evidence="3 4">SCAWS-G2</strain>
    </source>
</reference>
<dbReference type="InterPro" id="IPR029001">
    <property type="entry name" value="ITPase-like_fam"/>
</dbReference>
<proteinExistence type="inferred from homology"/>
<sequence length="184" mass="20869">MISSLIYITSNPGKARQISQYLDFPVEHRNIELIEVQSLDLATIIKHKAREAYKHVLSPVLVEDTSLQFLAMGKLPGPLVKWFLAELGTDGLCRLLNGSEERAARAAAQFGLYDGQSFRTFTGEREGYIAYEPRGNHGFGWDPIFIPAGYDRTWGEMTDEERRETSMRALALEKLDAYLKSKMH</sequence>
<dbReference type="Gene3D" id="3.90.950.10">
    <property type="match status" value="1"/>
</dbReference>
<dbReference type="Proteomes" id="UP000290365">
    <property type="component" value="Chromosome"/>
</dbReference>
<dbReference type="KEGG" id="kbs:EPA93_15840"/>
<organism evidence="3 4">
    <name type="scientific">Ktedonosporobacter rubrisoli</name>
    <dbReference type="NCBI Taxonomy" id="2509675"/>
    <lineage>
        <taxon>Bacteria</taxon>
        <taxon>Bacillati</taxon>
        <taxon>Chloroflexota</taxon>
        <taxon>Ktedonobacteria</taxon>
        <taxon>Ktedonobacterales</taxon>
        <taxon>Ktedonosporobacteraceae</taxon>
        <taxon>Ktedonosporobacter</taxon>
    </lineage>
</organism>
<dbReference type="GO" id="GO:0047429">
    <property type="term" value="F:nucleoside triphosphate diphosphatase activity"/>
    <property type="evidence" value="ECO:0007669"/>
    <property type="project" value="InterPro"/>
</dbReference>
<keyword evidence="4" id="KW-1185">Reference proteome</keyword>
<evidence type="ECO:0000256" key="2">
    <source>
        <dbReference type="ARBA" id="ARBA00022801"/>
    </source>
</evidence>
<dbReference type="OrthoDB" id="9807456at2"/>
<dbReference type="CDD" id="cd00515">
    <property type="entry name" value="HAM1"/>
    <property type="match status" value="1"/>
</dbReference>
<dbReference type="GO" id="GO:0009143">
    <property type="term" value="P:nucleoside triphosphate catabolic process"/>
    <property type="evidence" value="ECO:0007669"/>
    <property type="project" value="InterPro"/>
</dbReference>
<dbReference type="RefSeq" id="WP_129888442.1">
    <property type="nucleotide sequence ID" value="NZ_CP035758.1"/>
</dbReference>
<dbReference type="SUPFAM" id="SSF52972">
    <property type="entry name" value="ITPase-like"/>
    <property type="match status" value="1"/>
</dbReference>
<dbReference type="EMBL" id="CP035758">
    <property type="protein sequence ID" value="QBD77385.1"/>
    <property type="molecule type" value="Genomic_DNA"/>
</dbReference>
<dbReference type="AlphaFoldDB" id="A0A4P6JQ04"/>
<name>A0A4P6JQ04_KTERU</name>
<dbReference type="PANTHER" id="PTHR11067:SF9">
    <property type="entry name" value="INOSINE TRIPHOSPHATE PYROPHOSPHATASE"/>
    <property type="match status" value="1"/>
</dbReference>
<dbReference type="GO" id="GO:0005737">
    <property type="term" value="C:cytoplasm"/>
    <property type="evidence" value="ECO:0007669"/>
    <property type="project" value="TreeGrafter"/>
</dbReference>
<comment type="similarity">
    <text evidence="1">Belongs to the HAM1 NTPase family.</text>
</comment>
<evidence type="ECO:0000313" key="3">
    <source>
        <dbReference type="EMBL" id="QBD77385.1"/>
    </source>
</evidence>
<dbReference type="InterPro" id="IPR002637">
    <property type="entry name" value="RdgB/HAM1"/>
</dbReference>
<dbReference type="PANTHER" id="PTHR11067">
    <property type="entry name" value="INOSINE TRIPHOSPHATE PYROPHOSPHATASE/HAM1 PROTEIN"/>
    <property type="match status" value="1"/>
</dbReference>
<dbReference type="Pfam" id="PF01725">
    <property type="entry name" value="Ham1p_like"/>
    <property type="match status" value="1"/>
</dbReference>